<dbReference type="Proteomes" id="UP001151518">
    <property type="component" value="Unassembled WGS sequence"/>
</dbReference>
<name>A0A9W8G523_9FUNG</name>
<keyword evidence="2" id="KW-0175">Coiled coil</keyword>
<protein>
    <recommendedName>
        <fullName evidence="3">Vps72/YL1 C-terminal domain-containing protein</fullName>
    </recommendedName>
</protein>
<gene>
    <name evidence="4" type="ORF">GGI25_004301</name>
</gene>
<dbReference type="Pfam" id="PF05764">
    <property type="entry name" value="YL1"/>
    <property type="match status" value="1"/>
</dbReference>
<dbReference type="Pfam" id="PF08265">
    <property type="entry name" value="YL1_C"/>
    <property type="match status" value="1"/>
</dbReference>
<feature type="domain" description="Vps72/YL1 C-terminal" evidence="3">
    <location>
        <begin position="289"/>
        <end position="318"/>
    </location>
</feature>
<comment type="caution">
    <text evidence="4">The sequence shown here is derived from an EMBL/GenBank/DDBJ whole genome shotgun (WGS) entry which is preliminary data.</text>
</comment>
<proteinExistence type="inferred from homology"/>
<evidence type="ECO:0000256" key="1">
    <source>
        <dbReference type="ARBA" id="ARBA00006832"/>
    </source>
</evidence>
<dbReference type="SMART" id="SM00993">
    <property type="entry name" value="YL1_C"/>
    <property type="match status" value="1"/>
</dbReference>
<sequence>MGVSAKRPRRENAGNKMVTMIEEERAKIQNGEVPASDEDEEYARGLVDAEDIIDSDFTETDSEAEKAADDASKEIEALLEKAERKRKRKLAKKIIVPRFAAAKRSTTKRGDKKETVTVKANAEVDEEVDAVDGNASAVAGRRKQKQHDFAVRFSSRTSVVRKAQEAEARHQKREFMAAVKRGRRKRDSVSDEPELTQEQLLEEAKQTETENLEKLREFQEQEAEEKRLQRMTALRKAPLLVQPVVHWKSSLVCNEKNLQKTQQYMLEHLDDEHYPLNYWGKHLSILPPKMCPITGLPARYFHPHARVPYANLQAYRILEEIMQGEHAYFYDIDVWSSTDIVE</sequence>
<feature type="coiled-coil region" evidence="2">
    <location>
        <begin position="197"/>
        <end position="229"/>
    </location>
</feature>
<evidence type="ECO:0000259" key="3">
    <source>
        <dbReference type="SMART" id="SM00993"/>
    </source>
</evidence>
<dbReference type="AlphaFoldDB" id="A0A9W8G523"/>
<organism evidence="4 5">
    <name type="scientific">Coemansia spiralis</name>
    <dbReference type="NCBI Taxonomy" id="417178"/>
    <lineage>
        <taxon>Eukaryota</taxon>
        <taxon>Fungi</taxon>
        <taxon>Fungi incertae sedis</taxon>
        <taxon>Zoopagomycota</taxon>
        <taxon>Kickxellomycotina</taxon>
        <taxon>Kickxellomycetes</taxon>
        <taxon>Kickxellales</taxon>
        <taxon>Kickxellaceae</taxon>
        <taxon>Coemansia</taxon>
    </lineage>
</organism>
<comment type="similarity">
    <text evidence="1">Belongs to the VPS72/YL1 family.</text>
</comment>
<evidence type="ECO:0000313" key="5">
    <source>
        <dbReference type="Proteomes" id="UP001151518"/>
    </source>
</evidence>
<accession>A0A9W8G523</accession>
<reference evidence="4" key="1">
    <citation type="submission" date="2022-07" db="EMBL/GenBank/DDBJ databases">
        <title>Phylogenomic reconstructions and comparative analyses of Kickxellomycotina fungi.</title>
        <authorList>
            <person name="Reynolds N.K."/>
            <person name="Stajich J.E."/>
            <person name="Barry K."/>
            <person name="Grigoriev I.V."/>
            <person name="Crous P."/>
            <person name="Smith M.E."/>
        </authorList>
    </citation>
    <scope>NUCLEOTIDE SEQUENCE</scope>
    <source>
        <strain evidence="4">NRRL 3115</strain>
    </source>
</reference>
<evidence type="ECO:0000313" key="4">
    <source>
        <dbReference type="EMBL" id="KAJ2674562.1"/>
    </source>
</evidence>
<dbReference type="PANTHER" id="PTHR13275:SF4">
    <property type="entry name" value="VACUOLAR PROTEIN SORTING-ASSOCIATED PROTEIN 72 HOMOLOG"/>
    <property type="match status" value="1"/>
</dbReference>
<evidence type="ECO:0000256" key="2">
    <source>
        <dbReference type="SAM" id="Coils"/>
    </source>
</evidence>
<dbReference type="GO" id="GO:0005634">
    <property type="term" value="C:nucleus"/>
    <property type="evidence" value="ECO:0007669"/>
    <property type="project" value="TreeGrafter"/>
</dbReference>
<dbReference type="PANTHER" id="PTHR13275">
    <property type="entry name" value="YL-1 PROTEIN TRANSCRIPTION FACTOR-LIKE 1"/>
    <property type="match status" value="1"/>
</dbReference>
<feature type="coiled-coil region" evidence="2">
    <location>
        <begin position="61"/>
        <end position="92"/>
    </location>
</feature>
<dbReference type="InterPro" id="IPR013272">
    <property type="entry name" value="Vps72/YL1_C"/>
</dbReference>
<dbReference type="OrthoDB" id="78296at2759"/>
<dbReference type="EMBL" id="JANBTW010000056">
    <property type="protein sequence ID" value="KAJ2674562.1"/>
    <property type="molecule type" value="Genomic_DNA"/>
</dbReference>
<dbReference type="InterPro" id="IPR046757">
    <property type="entry name" value="YL1_N"/>
</dbReference>